<evidence type="ECO:0000313" key="3">
    <source>
        <dbReference type="Proteomes" id="UP000070133"/>
    </source>
</evidence>
<evidence type="ECO:0000313" key="2">
    <source>
        <dbReference type="EMBL" id="KXS93765.1"/>
    </source>
</evidence>
<dbReference type="OrthoDB" id="5416983at2759"/>
<dbReference type="EMBL" id="LFZN01000390">
    <property type="protein sequence ID" value="KXS93767.1"/>
    <property type="molecule type" value="Genomic_DNA"/>
</dbReference>
<dbReference type="AlphaFoldDB" id="A0A139GUA6"/>
<feature type="region of interest" description="Disordered" evidence="1">
    <location>
        <begin position="1"/>
        <end position="28"/>
    </location>
</feature>
<organism evidence="2 3">
    <name type="scientific">Pseudocercospora eumusae</name>
    <dbReference type="NCBI Taxonomy" id="321146"/>
    <lineage>
        <taxon>Eukaryota</taxon>
        <taxon>Fungi</taxon>
        <taxon>Dikarya</taxon>
        <taxon>Ascomycota</taxon>
        <taxon>Pezizomycotina</taxon>
        <taxon>Dothideomycetes</taxon>
        <taxon>Dothideomycetidae</taxon>
        <taxon>Mycosphaerellales</taxon>
        <taxon>Mycosphaerellaceae</taxon>
        <taxon>Pseudocercospora</taxon>
    </lineage>
</organism>
<protein>
    <submittedName>
        <fullName evidence="2">Uncharacterized protein</fullName>
    </submittedName>
</protein>
<evidence type="ECO:0000256" key="1">
    <source>
        <dbReference type="SAM" id="MobiDB-lite"/>
    </source>
</evidence>
<dbReference type="EMBL" id="LFZN01000390">
    <property type="protein sequence ID" value="KXS93765.1"/>
    <property type="molecule type" value="Genomic_DNA"/>
</dbReference>
<name>A0A139GUA6_9PEZI</name>
<gene>
    <name evidence="2" type="ORF">AC578_4732</name>
</gene>
<proteinExistence type="predicted"/>
<sequence length="97" mass="10150">MDAGERSTLQENGGIGDDAKCTTSPLRGDAEQTFDGRLVVLAEIEDFLDEDLVPDRQRIKPEIDGMGVSADEGAGIEVLGEGFCDQSATGLVACSAC</sequence>
<dbReference type="Proteomes" id="UP000070133">
    <property type="component" value="Unassembled WGS sequence"/>
</dbReference>
<reference evidence="2 3" key="1">
    <citation type="submission" date="2015-07" db="EMBL/GenBank/DDBJ databases">
        <title>Comparative genomics of the Sigatoka disease complex on banana suggests a link between parallel evolutionary changes in Pseudocercospora fijiensis and Pseudocercospora eumusae and increased virulence on the banana host.</title>
        <authorList>
            <person name="Chang T.-C."/>
            <person name="Salvucci A."/>
            <person name="Crous P.W."/>
            <person name="Stergiopoulos I."/>
        </authorList>
    </citation>
    <scope>NUCLEOTIDE SEQUENCE [LARGE SCALE GENOMIC DNA]</scope>
    <source>
        <strain evidence="2 3">CBS 114824</strain>
    </source>
</reference>
<accession>A0A139GUA6</accession>
<dbReference type="EMBL" id="LFZN01000390">
    <property type="protein sequence ID" value="KXS93764.1"/>
    <property type="molecule type" value="Genomic_DNA"/>
</dbReference>
<keyword evidence="3" id="KW-1185">Reference proteome</keyword>
<comment type="caution">
    <text evidence="2">The sequence shown here is derived from an EMBL/GenBank/DDBJ whole genome shotgun (WGS) entry which is preliminary data.</text>
</comment>